<gene>
    <name evidence="2" type="ORF">MNBD_GAMMA10-1731</name>
</gene>
<dbReference type="Gene3D" id="3.40.50.1010">
    <property type="entry name" value="5'-nuclease"/>
    <property type="match status" value="1"/>
</dbReference>
<name>A0A3B0Y842_9ZZZZ</name>
<dbReference type="EMBL" id="UOFJ01000671">
    <property type="protein sequence ID" value="VAW72553.1"/>
    <property type="molecule type" value="Genomic_DNA"/>
</dbReference>
<accession>A0A3B0Y842</accession>
<dbReference type="AlphaFoldDB" id="A0A3B0Y842"/>
<evidence type="ECO:0000313" key="2">
    <source>
        <dbReference type="EMBL" id="VAW72553.1"/>
    </source>
</evidence>
<protein>
    <recommendedName>
        <fullName evidence="1">PIN domain-containing protein</fullName>
    </recommendedName>
</protein>
<sequence>MIIIDTGPLIALFDPRDPDHKACHSVLKTITEPLYTTEAVLTEVLYMFDPASRGATGIKEYFLAEYVSLCALKKADIERAFYLMEKYSDLPMGFADATLLVLAETLGSSKIFTLDFKDFNIYQYKKGHKNYSPDLIGRELLE</sequence>
<evidence type="ECO:0000259" key="1">
    <source>
        <dbReference type="Pfam" id="PF01850"/>
    </source>
</evidence>
<reference evidence="2" key="1">
    <citation type="submission" date="2018-06" db="EMBL/GenBank/DDBJ databases">
        <authorList>
            <person name="Zhirakovskaya E."/>
        </authorList>
    </citation>
    <scope>NUCLEOTIDE SEQUENCE</scope>
</reference>
<dbReference type="SUPFAM" id="SSF88723">
    <property type="entry name" value="PIN domain-like"/>
    <property type="match status" value="1"/>
</dbReference>
<dbReference type="InterPro" id="IPR002716">
    <property type="entry name" value="PIN_dom"/>
</dbReference>
<dbReference type="InterPro" id="IPR029060">
    <property type="entry name" value="PIN-like_dom_sf"/>
</dbReference>
<proteinExistence type="predicted"/>
<dbReference type="Pfam" id="PF01850">
    <property type="entry name" value="PIN"/>
    <property type="match status" value="1"/>
</dbReference>
<organism evidence="2">
    <name type="scientific">hydrothermal vent metagenome</name>
    <dbReference type="NCBI Taxonomy" id="652676"/>
    <lineage>
        <taxon>unclassified sequences</taxon>
        <taxon>metagenomes</taxon>
        <taxon>ecological metagenomes</taxon>
    </lineage>
</organism>
<feature type="domain" description="PIN" evidence="1">
    <location>
        <begin position="2"/>
        <end position="116"/>
    </location>
</feature>